<evidence type="ECO:0000256" key="8">
    <source>
        <dbReference type="ARBA" id="ARBA00022801"/>
    </source>
</evidence>
<dbReference type="InterPro" id="IPR045357">
    <property type="entry name" value="Aminopeptidase_N-like_N"/>
</dbReference>
<dbReference type="EMBL" id="JAPDOD010000043">
    <property type="protein sequence ID" value="MDA0165211.1"/>
    <property type="molecule type" value="Genomic_DNA"/>
</dbReference>
<evidence type="ECO:0000256" key="11">
    <source>
        <dbReference type="ARBA" id="ARBA00029811"/>
    </source>
</evidence>
<dbReference type="GO" id="GO:0008270">
    <property type="term" value="F:zinc ion binding"/>
    <property type="evidence" value="ECO:0007669"/>
    <property type="project" value="InterPro"/>
</dbReference>
<accession>A0A9X3S6K3</accession>
<dbReference type="RefSeq" id="WP_270044468.1">
    <property type="nucleotide sequence ID" value="NZ_JAPDOD010000043.1"/>
</dbReference>
<evidence type="ECO:0000256" key="4">
    <source>
        <dbReference type="ARBA" id="ARBA00012564"/>
    </source>
</evidence>
<dbReference type="EC" id="3.4.11.2" evidence="4"/>
<evidence type="ECO:0000256" key="3">
    <source>
        <dbReference type="ARBA" id="ARBA00010136"/>
    </source>
</evidence>
<name>A0A9X3S6K3_9ACTN</name>
<dbReference type="PANTHER" id="PTHR11533:SF297">
    <property type="entry name" value="AMINOPEPTIDASE N"/>
    <property type="match status" value="1"/>
</dbReference>
<keyword evidence="17" id="KW-1185">Reference proteome</keyword>
<reference evidence="16" key="1">
    <citation type="submission" date="2022-10" db="EMBL/GenBank/DDBJ databases">
        <title>The WGS of Solirubrobacter ginsenosidimutans DSM 21036.</title>
        <authorList>
            <person name="Jiang Z."/>
        </authorList>
    </citation>
    <scope>NUCLEOTIDE SEQUENCE</scope>
    <source>
        <strain evidence="16">DSM 21036</strain>
    </source>
</reference>
<dbReference type="Proteomes" id="UP001149140">
    <property type="component" value="Unassembled WGS sequence"/>
</dbReference>
<dbReference type="InterPro" id="IPR014782">
    <property type="entry name" value="Peptidase_M1_dom"/>
</dbReference>
<dbReference type="PANTHER" id="PTHR11533">
    <property type="entry name" value="PROTEASE M1 ZINC METALLOPROTEASE"/>
    <property type="match status" value="1"/>
</dbReference>
<dbReference type="InterPro" id="IPR027268">
    <property type="entry name" value="Peptidase_M4/M1_CTD_sf"/>
</dbReference>
<dbReference type="Gene3D" id="2.60.40.1730">
    <property type="entry name" value="tricorn interacting facor f3 domain"/>
    <property type="match status" value="1"/>
</dbReference>
<keyword evidence="9" id="KW-0862">Zinc</keyword>
<evidence type="ECO:0000259" key="15">
    <source>
        <dbReference type="Pfam" id="PF17900"/>
    </source>
</evidence>
<dbReference type="CDD" id="cd09603">
    <property type="entry name" value="M1_APN_like"/>
    <property type="match status" value="1"/>
</dbReference>
<comment type="similarity">
    <text evidence="3">Belongs to the peptidase M1 family.</text>
</comment>
<proteinExistence type="inferred from homology"/>
<dbReference type="PRINTS" id="PR00756">
    <property type="entry name" value="ALADIPTASE"/>
</dbReference>
<evidence type="ECO:0000256" key="7">
    <source>
        <dbReference type="ARBA" id="ARBA00022723"/>
    </source>
</evidence>
<feature type="domain" description="Peptidase M1 membrane alanine aminopeptidase" evidence="14">
    <location>
        <begin position="317"/>
        <end position="468"/>
    </location>
</feature>
<evidence type="ECO:0000313" key="17">
    <source>
        <dbReference type="Proteomes" id="UP001149140"/>
    </source>
</evidence>
<feature type="signal peptide" evidence="13">
    <location>
        <begin position="1"/>
        <end position="22"/>
    </location>
</feature>
<evidence type="ECO:0000256" key="10">
    <source>
        <dbReference type="ARBA" id="ARBA00023049"/>
    </source>
</evidence>
<dbReference type="Pfam" id="PF17900">
    <property type="entry name" value="Peptidase_M1_N"/>
    <property type="match status" value="1"/>
</dbReference>
<dbReference type="GO" id="GO:0006508">
    <property type="term" value="P:proteolysis"/>
    <property type="evidence" value="ECO:0007669"/>
    <property type="project" value="UniProtKB-KW"/>
</dbReference>
<organism evidence="16 17">
    <name type="scientific">Solirubrobacter ginsenosidimutans</name>
    <dbReference type="NCBI Taxonomy" id="490573"/>
    <lineage>
        <taxon>Bacteria</taxon>
        <taxon>Bacillati</taxon>
        <taxon>Actinomycetota</taxon>
        <taxon>Thermoleophilia</taxon>
        <taxon>Solirubrobacterales</taxon>
        <taxon>Solirubrobacteraceae</taxon>
        <taxon>Solirubrobacter</taxon>
    </lineage>
</organism>
<feature type="domain" description="Aminopeptidase N-like N-terminal" evidence="15">
    <location>
        <begin position="49"/>
        <end position="221"/>
    </location>
</feature>
<keyword evidence="6" id="KW-0645">Protease</keyword>
<keyword evidence="7" id="KW-0479">Metal-binding</keyword>
<sequence length="498" mass="53814">MRRLPFAAAALVALMAPASAYAAEQPSPGAAGIGDRLFPKLGNGGYDVQHYDIALNYATAAPSQGIDGTVTITAKATQSLSRFDLDFAGDSVGSIAVNDQPATFSRADQDLVITPAQPLPKGKPFVVTVSDYKAHPKRPSGDNILNNAFIVTPDGSATLPQPSGAHVFLPSNDHPRDKATFTFRLDVPDGETAVANGDLESQTSAGGRTTFVYQQQQPMATELIQLAVGSYKLIDRGVQDGVHVRDVVAPSLEPLLADKLPVEIDQLAWLKARVGAYPFSSYGSFVVDAAIGASLETQSLSIFDREVFQGSLGTWPTTMLHETAHQWFGDSVSPHEWSDVWLNEGHATYYQWSYAAEHGEIKADAGVSDTFAGTLKSYYELGDFYRQKIEPVARPKSSAFKQLFSAQQYFGGAVALYALRQKVGETTFRKIERAWVTRYAGKSASTADYIALASKVSGKHLGPFLHDWLYGTKTPAMPGHPDWKVKSVKEVEGGPPTH</sequence>
<evidence type="ECO:0000256" key="1">
    <source>
        <dbReference type="ARBA" id="ARBA00000098"/>
    </source>
</evidence>
<evidence type="ECO:0000256" key="9">
    <source>
        <dbReference type="ARBA" id="ARBA00022833"/>
    </source>
</evidence>
<dbReference type="GO" id="GO:0016285">
    <property type="term" value="F:alanyl aminopeptidase activity"/>
    <property type="evidence" value="ECO:0007669"/>
    <property type="project" value="UniProtKB-EC"/>
</dbReference>
<dbReference type="InterPro" id="IPR050344">
    <property type="entry name" value="Peptidase_M1_aminopeptidases"/>
</dbReference>
<dbReference type="AlphaFoldDB" id="A0A9X3S6K3"/>
<dbReference type="SUPFAM" id="SSF63737">
    <property type="entry name" value="Leukotriene A4 hydrolase N-terminal domain"/>
    <property type="match status" value="1"/>
</dbReference>
<keyword evidence="10" id="KW-0482">Metalloprotease</keyword>
<dbReference type="Pfam" id="PF01433">
    <property type="entry name" value="Peptidase_M1"/>
    <property type="match status" value="1"/>
</dbReference>
<comment type="catalytic activity">
    <reaction evidence="1">
        <text>Release of an N-terminal amino acid, Xaa-|-Yaa- from a peptide, amide or arylamide. Xaa is preferably Ala, but may be most amino acids including Pro (slow action). When a terminal hydrophobic residue is followed by a prolyl residue, the two may be released as an intact Xaa-Pro dipeptide.</text>
        <dbReference type="EC" id="3.4.11.2"/>
    </reaction>
</comment>
<evidence type="ECO:0000313" key="16">
    <source>
        <dbReference type="EMBL" id="MDA0165211.1"/>
    </source>
</evidence>
<dbReference type="InterPro" id="IPR001930">
    <property type="entry name" value="Peptidase_M1"/>
</dbReference>
<evidence type="ECO:0000256" key="13">
    <source>
        <dbReference type="SAM" id="SignalP"/>
    </source>
</evidence>
<comment type="caution">
    <text evidence="16">The sequence shown here is derived from an EMBL/GenBank/DDBJ whole genome shotgun (WGS) entry which is preliminary data.</text>
</comment>
<evidence type="ECO:0000256" key="5">
    <source>
        <dbReference type="ARBA" id="ARBA00015611"/>
    </source>
</evidence>
<gene>
    <name evidence="16" type="ORF">OM076_33395</name>
</gene>
<evidence type="ECO:0000256" key="6">
    <source>
        <dbReference type="ARBA" id="ARBA00022670"/>
    </source>
</evidence>
<evidence type="ECO:0000259" key="14">
    <source>
        <dbReference type="Pfam" id="PF01433"/>
    </source>
</evidence>
<evidence type="ECO:0000256" key="12">
    <source>
        <dbReference type="ARBA" id="ARBA00031533"/>
    </source>
</evidence>
<dbReference type="InterPro" id="IPR042097">
    <property type="entry name" value="Aminopeptidase_N-like_N_sf"/>
</dbReference>
<keyword evidence="13" id="KW-0732">Signal</keyword>
<evidence type="ECO:0000256" key="2">
    <source>
        <dbReference type="ARBA" id="ARBA00001947"/>
    </source>
</evidence>
<dbReference type="GO" id="GO:0008237">
    <property type="term" value="F:metallopeptidase activity"/>
    <property type="evidence" value="ECO:0007669"/>
    <property type="project" value="UniProtKB-KW"/>
</dbReference>
<comment type="cofactor">
    <cofactor evidence="2">
        <name>Zn(2+)</name>
        <dbReference type="ChEBI" id="CHEBI:29105"/>
    </cofactor>
</comment>
<dbReference type="SUPFAM" id="SSF55486">
    <property type="entry name" value="Metalloproteases ('zincins'), catalytic domain"/>
    <property type="match status" value="1"/>
</dbReference>
<dbReference type="Gene3D" id="1.10.390.10">
    <property type="entry name" value="Neutral Protease Domain 2"/>
    <property type="match status" value="1"/>
</dbReference>
<keyword evidence="8" id="KW-0378">Hydrolase</keyword>
<protein>
    <recommendedName>
        <fullName evidence="5">Aminopeptidase N</fullName>
        <ecNumber evidence="4">3.4.11.2</ecNumber>
    </recommendedName>
    <alternativeName>
        <fullName evidence="11">Alanine aminopeptidase</fullName>
    </alternativeName>
    <alternativeName>
        <fullName evidence="12">Lysyl aminopeptidase</fullName>
    </alternativeName>
</protein>
<feature type="chain" id="PRO_5040902489" description="Aminopeptidase N" evidence="13">
    <location>
        <begin position="23"/>
        <end position="498"/>
    </location>
</feature>